<dbReference type="Gene3D" id="2.60.40.10">
    <property type="entry name" value="Immunoglobulins"/>
    <property type="match status" value="2"/>
</dbReference>
<dbReference type="InterPro" id="IPR032288">
    <property type="entry name" value="Metallophos_C"/>
</dbReference>
<dbReference type="Gene3D" id="3.60.21.10">
    <property type="match status" value="1"/>
</dbReference>
<dbReference type="EMBL" id="SOAW01000002">
    <property type="protein sequence ID" value="TDT30976.1"/>
    <property type="molecule type" value="Genomic_DNA"/>
</dbReference>
<feature type="domain" description="Calcineurin-like phosphoesterase" evidence="1">
    <location>
        <begin position="233"/>
        <end position="385"/>
    </location>
</feature>
<evidence type="ECO:0000259" key="3">
    <source>
        <dbReference type="Pfam" id="PF16371"/>
    </source>
</evidence>
<dbReference type="InterPro" id="IPR029052">
    <property type="entry name" value="Metallo-depent_PP-like"/>
</dbReference>
<dbReference type="Pfam" id="PF16370">
    <property type="entry name" value="MetallophosC"/>
    <property type="match status" value="1"/>
</dbReference>
<dbReference type="RefSeq" id="WP_208292936.1">
    <property type="nucleotide sequence ID" value="NZ_SOAW01000002.1"/>
</dbReference>
<comment type="caution">
    <text evidence="4">The sequence shown here is derived from an EMBL/GenBank/DDBJ whole genome shotgun (WGS) entry which is preliminary data.</text>
</comment>
<dbReference type="Pfam" id="PF00149">
    <property type="entry name" value="Metallophos"/>
    <property type="match status" value="1"/>
</dbReference>
<sequence length="627" mass="68630">MLFVFHPPTAPRSSRRSTSTNRIALAARTVTVLGTATVLGLGSALSGYGTDTAQAAPKAVQPDTYEGQVEVVRGGAEDPEVLTGTVFNDKDEDSTKDRREKGISGVAVSNGIDVVTTDSDGVYELPVRDNMTVFVTQPAGWQVPVDEYQFAQFSWNHLPEGSPDLKYGGIAPTGDLPKAVNFPMAKSKATARTDQSCPIASDTQAYDMTEIGYARDGAVSDLAQREDYGGCGVLLLGDNVGDDLSLNPALKDIYRDTNGPIRAVLGNHDMDFDAPDQSHMADTFRNDFGPTSFSYDVGEIHFVVLNSIEYPLPAGSDRQYNEKITAEHLQWLENDLENVAKNKQIVIASHAPIVNYREMVVDNAPELYELLAGRKVITIGGHTHTLENLPAGSQRAEWAESGIDELPFRQLVAGAVSGDWYSGDLNSEGLPLALMSDGAQPGVMTLDVRGSSITPRYTIRRESDELQMGLGINSPSWREWAEEAQQWQDNDKEGEAPELGDAKVIDRAELESGETWLTTNFYPGNIKSRVEVRIDGGRTRVAEHTQPNTGEELRDGWEWADPYGATRNLQHDGNVPTNSSHLWRYELPADLSPGTHTAKVTATDEYGREFTETIRFTVTEERTVQTG</sequence>
<name>A0A4R7J3A7_9ACTN</name>
<dbReference type="InterPro" id="IPR004843">
    <property type="entry name" value="Calcineurin-like_PHP"/>
</dbReference>
<dbReference type="SUPFAM" id="SSF56300">
    <property type="entry name" value="Metallo-dependent phosphatases"/>
    <property type="match status" value="1"/>
</dbReference>
<feature type="domain" description="Calcineurin-like phosphoesterase N-terminal" evidence="3">
    <location>
        <begin position="98"/>
        <end position="153"/>
    </location>
</feature>
<dbReference type="InterPro" id="IPR032285">
    <property type="entry name" value="Metallophos_N"/>
</dbReference>
<dbReference type="AlphaFoldDB" id="A0A4R7J3A7"/>
<evidence type="ECO:0000259" key="2">
    <source>
        <dbReference type="Pfam" id="PF16370"/>
    </source>
</evidence>
<gene>
    <name evidence="4" type="ORF">CLV29_2385</name>
</gene>
<accession>A0A4R7J3A7</accession>
<feature type="domain" description="Calcineurin-like phosphoesterase C-terminal" evidence="2">
    <location>
        <begin position="412"/>
        <end position="610"/>
    </location>
</feature>
<dbReference type="PANTHER" id="PTHR43143">
    <property type="entry name" value="METALLOPHOSPHOESTERASE, CALCINEURIN SUPERFAMILY"/>
    <property type="match status" value="1"/>
</dbReference>
<dbReference type="Pfam" id="PF16371">
    <property type="entry name" value="MetallophosN"/>
    <property type="match status" value="1"/>
</dbReference>
<evidence type="ECO:0000313" key="5">
    <source>
        <dbReference type="Proteomes" id="UP000295371"/>
    </source>
</evidence>
<dbReference type="GO" id="GO:0005975">
    <property type="term" value="P:carbohydrate metabolic process"/>
    <property type="evidence" value="ECO:0007669"/>
    <property type="project" value="UniProtKB-ARBA"/>
</dbReference>
<keyword evidence="5" id="KW-1185">Reference proteome</keyword>
<dbReference type="InterPro" id="IPR051918">
    <property type="entry name" value="STPP_CPPED1"/>
</dbReference>
<dbReference type="PANTHER" id="PTHR43143:SF1">
    <property type="entry name" value="SERINE_THREONINE-PROTEIN PHOSPHATASE CPPED1"/>
    <property type="match status" value="1"/>
</dbReference>
<evidence type="ECO:0000259" key="1">
    <source>
        <dbReference type="Pfam" id="PF00149"/>
    </source>
</evidence>
<reference evidence="4 5" key="1">
    <citation type="submission" date="2019-03" db="EMBL/GenBank/DDBJ databases">
        <title>Genomic Encyclopedia of Archaeal and Bacterial Type Strains, Phase II (KMG-II): from individual species to whole genera.</title>
        <authorList>
            <person name="Goeker M."/>
        </authorList>
    </citation>
    <scope>NUCLEOTIDE SEQUENCE [LARGE SCALE GENOMIC DNA]</scope>
    <source>
        <strain evidence="4 5">DSM 24323</strain>
    </source>
</reference>
<protein>
    <submittedName>
        <fullName evidence="4">Calcineurin-like phosphoesterase family protein</fullName>
    </submittedName>
</protein>
<proteinExistence type="predicted"/>
<dbReference type="Proteomes" id="UP000295371">
    <property type="component" value="Unassembled WGS sequence"/>
</dbReference>
<dbReference type="GO" id="GO:0016787">
    <property type="term" value="F:hydrolase activity"/>
    <property type="evidence" value="ECO:0007669"/>
    <property type="project" value="InterPro"/>
</dbReference>
<evidence type="ECO:0000313" key="4">
    <source>
        <dbReference type="EMBL" id="TDT30976.1"/>
    </source>
</evidence>
<organism evidence="4 5">
    <name type="scientific">Naumannella halotolerans</name>
    <dbReference type="NCBI Taxonomy" id="993414"/>
    <lineage>
        <taxon>Bacteria</taxon>
        <taxon>Bacillati</taxon>
        <taxon>Actinomycetota</taxon>
        <taxon>Actinomycetes</taxon>
        <taxon>Propionibacteriales</taxon>
        <taxon>Propionibacteriaceae</taxon>
        <taxon>Naumannella</taxon>
    </lineage>
</organism>
<dbReference type="InterPro" id="IPR013783">
    <property type="entry name" value="Ig-like_fold"/>
</dbReference>